<keyword evidence="1" id="KW-1133">Transmembrane helix</keyword>
<sequence>MKTFLKNTLIISVAVLALQALLLGLVISNPSAIVNGADSFLAGLVAMNKSTVTIGSITDILVIVASLVLTFRFEKGLAWLVRSKRLSQAQADYLQTKKVRVLVALLAVPILTVIA</sequence>
<evidence type="ECO:0000313" key="3">
    <source>
        <dbReference type="Proteomes" id="UP000179786"/>
    </source>
</evidence>
<name>A0A1S1MT95_9GAMM</name>
<feature type="transmembrane region" description="Helical" evidence="1">
    <location>
        <begin position="52"/>
        <end position="73"/>
    </location>
</feature>
<reference evidence="2 3" key="1">
    <citation type="submission" date="2016-09" db="EMBL/GenBank/DDBJ databases">
        <title>Pseudoalteromonas amylolytica sp. nov., isolated from the surface seawater.</title>
        <authorList>
            <person name="Wu Y.-H."/>
            <person name="Cheng H."/>
            <person name="Jin X.-B."/>
            <person name="Wang C.-S."/>
            <person name="Xu X.-W."/>
        </authorList>
    </citation>
    <scope>NUCLEOTIDE SEQUENCE [LARGE SCALE GENOMIC DNA]</scope>
    <source>
        <strain evidence="2 3">JW1</strain>
    </source>
</reference>
<dbReference type="RefSeq" id="WP_070983886.1">
    <property type="nucleotide sequence ID" value="NZ_MKJU01000022.1"/>
</dbReference>
<dbReference type="AlphaFoldDB" id="A0A1S1MT95"/>
<keyword evidence="1" id="KW-0472">Membrane</keyword>
<dbReference type="Proteomes" id="UP000179786">
    <property type="component" value="Unassembled WGS sequence"/>
</dbReference>
<gene>
    <name evidence="2" type="ORF">BET10_07085</name>
</gene>
<proteinExistence type="predicted"/>
<evidence type="ECO:0000313" key="2">
    <source>
        <dbReference type="EMBL" id="OHU92084.1"/>
    </source>
</evidence>
<accession>A0A1S1MT95</accession>
<organism evidence="2 3">
    <name type="scientific">Pseudoalteromonas amylolytica</name>
    <dbReference type="NCBI Taxonomy" id="1859457"/>
    <lineage>
        <taxon>Bacteria</taxon>
        <taxon>Pseudomonadati</taxon>
        <taxon>Pseudomonadota</taxon>
        <taxon>Gammaproteobacteria</taxon>
        <taxon>Alteromonadales</taxon>
        <taxon>Pseudoalteromonadaceae</taxon>
        <taxon>Pseudoalteromonas</taxon>
    </lineage>
</organism>
<dbReference type="EMBL" id="MKJU01000022">
    <property type="protein sequence ID" value="OHU92084.1"/>
    <property type="molecule type" value="Genomic_DNA"/>
</dbReference>
<keyword evidence="1" id="KW-0812">Transmembrane</keyword>
<dbReference type="STRING" id="1859457.BET10_07085"/>
<evidence type="ECO:0000256" key="1">
    <source>
        <dbReference type="SAM" id="Phobius"/>
    </source>
</evidence>
<comment type="caution">
    <text evidence="2">The sequence shown here is derived from an EMBL/GenBank/DDBJ whole genome shotgun (WGS) entry which is preliminary data.</text>
</comment>
<keyword evidence="3" id="KW-1185">Reference proteome</keyword>
<protein>
    <submittedName>
        <fullName evidence="2">Uncharacterized protein</fullName>
    </submittedName>
</protein>